<feature type="signal peptide" evidence="1">
    <location>
        <begin position="1"/>
        <end position="20"/>
    </location>
</feature>
<dbReference type="GO" id="GO:0005509">
    <property type="term" value="F:calcium ion binding"/>
    <property type="evidence" value="ECO:0007669"/>
    <property type="project" value="InterPro"/>
</dbReference>
<dbReference type="PANTHER" id="PTHR12824">
    <property type="entry name" value="GROUP XII SECRETORY PHOSPHOLIPASE A2 FAMILY MEMBER"/>
    <property type="match status" value="1"/>
</dbReference>
<evidence type="ECO:0000313" key="2">
    <source>
        <dbReference type="EMBL" id="CAF0923200.1"/>
    </source>
</evidence>
<keyword evidence="1" id="KW-0732">Signal</keyword>
<dbReference type="Proteomes" id="UP000663879">
    <property type="component" value="Unassembled WGS sequence"/>
</dbReference>
<organism evidence="2 3">
    <name type="scientific">Brachionus calyciflorus</name>
    <dbReference type="NCBI Taxonomy" id="104777"/>
    <lineage>
        <taxon>Eukaryota</taxon>
        <taxon>Metazoa</taxon>
        <taxon>Spiralia</taxon>
        <taxon>Gnathifera</taxon>
        <taxon>Rotifera</taxon>
        <taxon>Eurotatoria</taxon>
        <taxon>Monogononta</taxon>
        <taxon>Pseudotrocha</taxon>
        <taxon>Ploima</taxon>
        <taxon>Brachionidae</taxon>
        <taxon>Brachionus</taxon>
    </lineage>
</organism>
<evidence type="ECO:0000256" key="1">
    <source>
        <dbReference type="SAM" id="SignalP"/>
    </source>
</evidence>
<accession>A0A814B516</accession>
<keyword evidence="3" id="KW-1185">Reference proteome</keyword>
<dbReference type="GO" id="GO:0016042">
    <property type="term" value="P:lipid catabolic process"/>
    <property type="evidence" value="ECO:0007669"/>
    <property type="project" value="InterPro"/>
</dbReference>
<dbReference type="InterPro" id="IPR036444">
    <property type="entry name" value="PLipase_A2_dom_sf"/>
</dbReference>
<feature type="chain" id="PRO_5032451732" description="Phospholipase A(2)" evidence="1">
    <location>
        <begin position="21"/>
        <end position="378"/>
    </location>
</feature>
<dbReference type="OrthoDB" id="6042561at2759"/>
<reference evidence="2" key="1">
    <citation type="submission" date="2021-02" db="EMBL/GenBank/DDBJ databases">
        <authorList>
            <person name="Nowell W R."/>
        </authorList>
    </citation>
    <scope>NUCLEOTIDE SEQUENCE</scope>
    <source>
        <strain evidence="2">Ploen Becks lab</strain>
    </source>
</reference>
<dbReference type="SUPFAM" id="SSF48619">
    <property type="entry name" value="Phospholipase A2, PLA2"/>
    <property type="match status" value="1"/>
</dbReference>
<protein>
    <recommendedName>
        <fullName evidence="4">Phospholipase A(2)</fullName>
    </recommendedName>
</protein>
<gene>
    <name evidence="2" type="ORF">OXX778_LOCUS12496</name>
</gene>
<comment type="caution">
    <text evidence="2">The sequence shown here is derived from an EMBL/GenBank/DDBJ whole genome shotgun (WGS) entry which is preliminary data.</text>
</comment>
<dbReference type="InterPro" id="IPR010711">
    <property type="entry name" value="PLA2G12"/>
</dbReference>
<evidence type="ECO:0000313" key="3">
    <source>
        <dbReference type="Proteomes" id="UP000663879"/>
    </source>
</evidence>
<dbReference type="GO" id="GO:0005576">
    <property type="term" value="C:extracellular region"/>
    <property type="evidence" value="ECO:0007669"/>
    <property type="project" value="InterPro"/>
</dbReference>
<dbReference type="GO" id="GO:0050482">
    <property type="term" value="P:arachidonate secretion"/>
    <property type="evidence" value="ECO:0007669"/>
    <property type="project" value="InterPro"/>
</dbReference>
<dbReference type="EMBL" id="CAJNOC010002274">
    <property type="protein sequence ID" value="CAF0923200.1"/>
    <property type="molecule type" value="Genomic_DNA"/>
</dbReference>
<dbReference type="Gene3D" id="1.20.90.10">
    <property type="entry name" value="Phospholipase A2 domain"/>
    <property type="match status" value="1"/>
</dbReference>
<dbReference type="GO" id="GO:0006644">
    <property type="term" value="P:phospholipid metabolic process"/>
    <property type="evidence" value="ECO:0007669"/>
    <property type="project" value="InterPro"/>
</dbReference>
<sequence>MNKIILFVLVVLSYFEPRLTLSYNGCGPGKFDINGVLRVFDQGPLIQCCNNHDICYGACYGKKNCDDQFEACLSNACYAMPYIHRQVCYANKNSMVMAVRKMKFELLVLLSLNVFYGQAFLFSQNKADPNWNDLKVTWGINPFDSNNFQSLPRTQAEAISKGWKLEKNCSQVNGNRYILNGDRASILIFNARGIIAGIASAIPKNLPFNFPSQKIQPLFNDEGDVYTINAYFVDPVSVCSSELSAKQVTGDRLIIKGQGKELNIALEQKDLSNFWTQGKCFYTMGVHFWANIDGSELTEDINADNFAPLFLLYNKGKLNGFGWAFNADLPSRRYEHPGQDNLGMFFNKIPKFFSDPTKAGKLSTLHIYLDSNPQFNFC</sequence>
<dbReference type="GO" id="GO:0004623">
    <property type="term" value="F:phospholipase A2 activity"/>
    <property type="evidence" value="ECO:0007669"/>
    <property type="project" value="InterPro"/>
</dbReference>
<evidence type="ECO:0008006" key="4">
    <source>
        <dbReference type="Google" id="ProtNLM"/>
    </source>
</evidence>
<name>A0A814B516_9BILA</name>
<dbReference type="PANTHER" id="PTHR12824:SF8">
    <property type="entry name" value="GXIVSPLA2, ISOFORM A"/>
    <property type="match status" value="1"/>
</dbReference>
<proteinExistence type="predicted"/>
<dbReference type="Pfam" id="PF06951">
    <property type="entry name" value="PLA2G12"/>
    <property type="match status" value="1"/>
</dbReference>
<dbReference type="AlphaFoldDB" id="A0A814B516"/>